<feature type="coiled-coil region" evidence="7">
    <location>
        <begin position="38"/>
        <end position="83"/>
    </location>
</feature>
<dbReference type="InterPro" id="IPR036097">
    <property type="entry name" value="HisK_dim/P_sf"/>
</dbReference>
<dbReference type="InterPro" id="IPR003661">
    <property type="entry name" value="HisK_dim/P_dom"/>
</dbReference>
<dbReference type="Proteomes" id="UP000249239">
    <property type="component" value="Unassembled WGS sequence"/>
</dbReference>
<dbReference type="CDD" id="cd17546">
    <property type="entry name" value="REC_hyHK_CKI1_RcsC-like"/>
    <property type="match status" value="1"/>
</dbReference>
<comment type="caution">
    <text evidence="10">The sequence shown here is derived from an EMBL/GenBank/DDBJ whole genome shotgun (WGS) entry which is preliminary data.</text>
</comment>
<dbReference type="FunFam" id="3.30.565.10:FF:000010">
    <property type="entry name" value="Sensor histidine kinase RcsC"/>
    <property type="match status" value="1"/>
</dbReference>
<dbReference type="InterPro" id="IPR004358">
    <property type="entry name" value="Sig_transdc_His_kin-like_C"/>
</dbReference>
<keyword evidence="7" id="KW-0175">Coiled coil</keyword>
<evidence type="ECO:0000256" key="5">
    <source>
        <dbReference type="ARBA" id="ARBA00022777"/>
    </source>
</evidence>
<dbReference type="Gene3D" id="1.10.287.130">
    <property type="match status" value="1"/>
</dbReference>
<sequence>MILLVIGSIGLVFYVRMRGARRREILLRETVRSRTADLLEANEELKVKSEQIVSQNQELELHRQNLEQLVQQRTHDLELAKERAEQSDSLKSAFLANMSHEIRTPLNAILGFSSLLVADAVSKEEMPGVAGIIQNNGEALLQLINDILDVSLIEANQIELNRTAFSIFELLTQLQSELTVLLHAHDRSNVAVLIDFDSQVGHGFSMVADSRRVRQVFLNLMGNAVKFTSSGRITLGFRVNQQAQNVLFFVKDTGVGIDPENVDVIFDRFRKIEFNQSEVHRGTGLGLSISKNLVELMGGKIWVESERDVGSVFYFELPLEQSPDEALIESSREQKDLTDGCWHDQVVLVAEDEESNFLVIQALLKSTQITIEWVANGQLAVERVVANPLRYGLVLMDVKLPVMNGNDATRLIKKECHIPVVAQTAFATAGEINEFMKYGYDDYVLKPLDFKSLTGVMKKFLT</sequence>
<protein>
    <recommendedName>
        <fullName evidence="2">histidine kinase</fullName>
        <ecNumber evidence="2">2.7.13.3</ecNumber>
    </recommendedName>
</protein>
<accession>A0A2W7N7X0</accession>
<evidence type="ECO:0000256" key="2">
    <source>
        <dbReference type="ARBA" id="ARBA00012438"/>
    </source>
</evidence>
<dbReference type="SMART" id="SM00387">
    <property type="entry name" value="HATPase_c"/>
    <property type="match status" value="1"/>
</dbReference>
<evidence type="ECO:0000256" key="7">
    <source>
        <dbReference type="SAM" id="Coils"/>
    </source>
</evidence>
<dbReference type="SUPFAM" id="SSF55874">
    <property type="entry name" value="ATPase domain of HSP90 chaperone/DNA topoisomerase II/histidine kinase"/>
    <property type="match status" value="1"/>
</dbReference>
<dbReference type="CDD" id="cd16922">
    <property type="entry name" value="HATPase_EvgS-ArcB-TorS-like"/>
    <property type="match status" value="1"/>
</dbReference>
<comment type="catalytic activity">
    <reaction evidence="1">
        <text>ATP + protein L-histidine = ADP + protein N-phospho-L-histidine.</text>
        <dbReference type="EC" id="2.7.13.3"/>
    </reaction>
</comment>
<evidence type="ECO:0000256" key="1">
    <source>
        <dbReference type="ARBA" id="ARBA00000085"/>
    </source>
</evidence>
<gene>
    <name evidence="10" type="ORF">LX69_02768</name>
</gene>
<dbReference type="PANTHER" id="PTHR43047">
    <property type="entry name" value="TWO-COMPONENT HISTIDINE PROTEIN KINASE"/>
    <property type="match status" value="1"/>
</dbReference>
<dbReference type="CDD" id="cd00082">
    <property type="entry name" value="HisKA"/>
    <property type="match status" value="1"/>
</dbReference>
<evidence type="ECO:0000313" key="11">
    <source>
        <dbReference type="Proteomes" id="UP000249239"/>
    </source>
</evidence>
<dbReference type="SMART" id="SM00388">
    <property type="entry name" value="HisKA"/>
    <property type="match status" value="1"/>
</dbReference>
<keyword evidence="5 10" id="KW-0418">Kinase</keyword>
<dbReference type="Gene3D" id="3.40.50.2300">
    <property type="match status" value="1"/>
</dbReference>
<name>A0A2W7N7X0_9BACT</name>
<evidence type="ECO:0000256" key="3">
    <source>
        <dbReference type="ARBA" id="ARBA00022553"/>
    </source>
</evidence>
<dbReference type="EMBL" id="QKZK01000028">
    <property type="protein sequence ID" value="PZX12964.1"/>
    <property type="molecule type" value="Genomic_DNA"/>
</dbReference>
<dbReference type="SUPFAM" id="SSF47384">
    <property type="entry name" value="Homodimeric domain of signal transducing histidine kinase"/>
    <property type="match status" value="1"/>
</dbReference>
<dbReference type="Pfam" id="PF00512">
    <property type="entry name" value="HisKA"/>
    <property type="match status" value="1"/>
</dbReference>
<keyword evidence="11" id="KW-1185">Reference proteome</keyword>
<dbReference type="SMART" id="SM00448">
    <property type="entry name" value="REC"/>
    <property type="match status" value="1"/>
</dbReference>
<evidence type="ECO:0000256" key="6">
    <source>
        <dbReference type="PROSITE-ProRule" id="PRU00169"/>
    </source>
</evidence>
<dbReference type="InterPro" id="IPR005467">
    <property type="entry name" value="His_kinase_dom"/>
</dbReference>
<keyword evidence="4" id="KW-0808">Transferase</keyword>
<feature type="domain" description="Response regulatory" evidence="9">
    <location>
        <begin position="346"/>
        <end position="461"/>
    </location>
</feature>
<feature type="modified residue" description="4-aspartylphosphate" evidence="6">
    <location>
        <position position="397"/>
    </location>
</feature>
<dbReference type="PRINTS" id="PR00344">
    <property type="entry name" value="BCTRLSENSOR"/>
</dbReference>
<proteinExistence type="predicted"/>
<dbReference type="PROSITE" id="PS50109">
    <property type="entry name" value="HIS_KIN"/>
    <property type="match status" value="1"/>
</dbReference>
<evidence type="ECO:0000259" key="9">
    <source>
        <dbReference type="PROSITE" id="PS50110"/>
    </source>
</evidence>
<evidence type="ECO:0000256" key="4">
    <source>
        <dbReference type="ARBA" id="ARBA00022679"/>
    </source>
</evidence>
<feature type="domain" description="Histidine kinase" evidence="8">
    <location>
        <begin position="97"/>
        <end position="321"/>
    </location>
</feature>
<dbReference type="Pfam" id="PF02518">
    <property type="entry name" value="HATPase_c"/>
    <property type="match status" value="1"/>
</dbReference>
<dbReference type="AlphaFoldDB" id="A0A2W7N7X0"/>
<dbReference type="Gene3D" id="3.30.565.10">
    <property type="entry name" value="Histidine kinase-like ATPase, C-terminal domain"/>
    <property type="match status" value="1"/>
</dbReference>
<keyword evidence="3 6" id="KW-0597">Phosphoprotein</keyword>
<evidence type="ECO:0000313" key="10">
    <source>
        <dbReference type="EMBL" id="PZX12964.1"/>
    </source>
</evidence>
<dbReference type="GO" id="GO:0000155">
    <property type="term" value="F:phosphorelay sensor kinase activity"/>
    <property type="evidence" value="ECO:0007669"/>
    <property type="project" value="InterPro"/>
</dbReference>
<reference evidence="10 11" key="1">
    <citation type="submission" date="2018-06" db="EMBL/GenBank/DDBJ databases">
        <title>Genomic Encyclopedia of Archaeal and Bacterial Type Strains, Phase II (KMG-II): from individual species to whole genera.</title>
        <authorList>
            <person name="Goeker M."/>
        </authorList>
    </citation>
    <scope>NUCLEOTIDE SEQUENCE [LARGE SCALE GENOMIC DNA]</scope>
    <source>
        <strain evidence="10 11">DSM 6779</strain>
    </source>
</reference>
<dbReference type="SUPFAM" id="SSF52172">
    <property type="entry name" value="CheY-like"/>
    <property type="match status" value="1"/>
</dbReference>
<dbReference type="EC" id="2.7.13.3" evidence="2"/>
<dbReference type="InterPro" id="IPR003594">
    <property type="entry name" value="HATPase_dom"/>
</dbReference>
<dbReference type="InterPro" id="IPR001789">
    <property type="entry name" value="Sig_transdc_resp-reg_receiver"/>
</dbReference>
<dbReference type="InterPro" id="IPR036890">
    <property type="entry name" value="HATPase_C_sf"/>
</dbReference>
<evidence type="ECO:0000259" key="8">
    <source>
        <dbReference type="PROSITE" id="PS50109"/>
    </source>
</evidence>
<dbReference type="PROSITE" id="PS50110">
    <property type="entry name" value="RESPONSE_REGULATORY"/>
    <property type="match status" value="1"/>
</dbReference>
<dbReference type="Pfam" id="PF00072">
    <property type="entry name" value="Response_reg"/>
    <property type="match status" value="1"/>
</dbReference>
<organism evidence="10 11">
    <name type="scientific">Breznakibacter xylanolyticus</name>
    <dbReference type="NCBI Taxonomy" id="990"/>
    <lineage>
        <taxon>Bacteria</taxon>
        <taxon>Pseudomonadati</taxon>
        <taxon>Bacteroidota</taxon>
        <taxon>Bacteroidia</taxon>
        <taxon>Marinilabiliales</taxon>
        <taxon>Marinilabiliaceae</taxon>
        <taxon>Breznakibacter</taxon>
    </lineage>
</organism>
<dbReference type="InterPro" id="IPR011006">
    <property type="entry name" value="CheY-like_superfamily"/>
</dbReference>